<keyword evidence="3" id="KW-0328">Glycosyltransferase</keyword>
<evidence type="ECO:0000313" key="4">
    <source>
        <dbReference type="Proteomes" id="UP001237823"/>
    </source>
</evidence>
<dbReference type="EMBL" id="JAUCML010000001">
    <property type="protein sequence ID" value="MDM7883896.1"/>
    <property type="molecule type" value="Genomic_DNA"/>
</dbReference>
<dbReference type="InterPro" id="IPR055259">
    <property type="entry name" value="YkvP/CgeB_Glyco_trans-like"/>
</dbReference>
<dbReference type="Gene3D" id="3.40.50.2000">
    <property type="entry name" value="Glycogen Phosphorylase B"/>
    <property type="match status" value="1"/>
</dbReference>
<name>A0ABT7T2U2_9MICO</name>
<protein>
    <submittedName>
        <fullName evidence="3">Glycosyltransferase</fullName>
        <ecNumber evidence="3">2.4.-.-</ecNumber>
    </submittedName>
</protein>
<reference evidence="3 4" key="1">
    <citation type="submission" date="2023-06" db="EMBL/GenBank/DDBJ databases">
        <authorList>
            <person name="Feng G."/>
            <person name="Li J."/>
            <person name="Zhu H."/>
        </authorList>
    </citation>
    <scope>NUCLEOTIDE SEQUENCE [LARGE SCALE GENOMIC DNA]</scope>
    <source>
        <strain evidence="3 4">RHCKG23</strain>
    </source>
</reference>
<feature type="region of interest" description="Disordered" evidence="1">
    <location>
        <begin position="1"/>
        <end position="40"/>
    </location>
</feature>
<dbReference type="Proteomes" id="UP001237823">
    <property type="component" value="Unassembled WGS sequence"/>
</dbReference>
<proteinExistence type="predicted"/>
<evidence type="ECO:0000313" key="3">
    <source>
        <dbReference type="EMBL" id="MDM7883896.1"/>
    </source>
</evidence>
<dbReference type="EC" id="2.4.-.-" evidence="3"/>
<comment type="caution">
    <text evidence="3">The sequence shown here is derived from an EMBL/GenBank/DDBJ whole genome shotgun (WGS) entry which is preliminary data.</text>
</comment>
<evidence type="ECO:0000259" key="2">
    <source>
        <dbReference type="Pfam" id="PF13524"/>
    </source>
</evidence>
<keyword evidence="4" id="KW-1185">Reference proteome</keyword>
<keyword evidence="3" id="KW-0808">Transferase</keyword>
<organism evidence="3 4">
    <name type="scientific">Curtobacterium citri</name>
    <dbReference type="NCBI Taxonomy" id="3055139"/>
    <lineage>
        <taxon>Bacteria</taxon>
        <taxon>Bacillati</taxon>
        <taxon>Actinomycetota</taxon>
        <taxon>Actinomycetes</taxon>
        <taxon>Micrococcales</taxon>
        <taxon>Microbacteriaceae</taxon>
        <taxon>Curtobacterium</taxon>
    </lineage>
</organism>
<sequence length="667" mass="70126">MARTGLGRLFGRSGPVPPAGAADDDATTPATAGASPVEPRLPVDTSLVVDAPQVDADGFDVVVTVDERAFRRGAHLPTVEAARAAGAGAVVVTVHDVHAGPTSTYPPVAPGDGYTVARPTVAATWGGAVAAARPLLRSAVVLVQDARVTLPDGAHHRLVAAVTPTTAAVVEPVVVAVPVLRTTDDLVASAGAALPQPTAPVASLLRGHPAADADAFAGPHEPGTPVFAADLPCFAARTADLATPVRTVDTRTAVARLTRDTADAAGGRCVALPVGRAYVAVGATADGGGIREGRYDTDAADALAVWRDRIDTVTAPALARLGFVPAAGTADPVGAPVALREPLVRAERDAARLELRDRGERLRWSVRIAAHPGARGDDWGDTFFAADLAAALRSLGQEVVVDHRESHVRPTSEHLDDVALTLRGLDDTPVHPSATNVLWVISHPDLVRPAELARYDLRFAAGPVWAARVSAETGLEVRPLLQATDPARFHPDVPSAAVSAATAHPDLGTVFVGKTRDVFRPVVRDALAAGLDLAVWGEGWEDLLPAGVHRGVFVPNDELPALYRDARVVLNDHWHDMARDGFVSNRLFDAAATGALVVTDPVPGVDELFHGAVRTYDSVETLRAVVAEGERLTAEERRERGRRIGEEHAFRARAEVLLDAVRRQRQR</sequence>
<feature type="compositionally biased region" description="Low complexity" evidence="1">
    <location>
        <begin position="27"/>
        <end position="37"/>
    </location>
</feature>
<evidence type="ECO:0000256" key="1">
    <source>
        <dbReference type="SAM" id="MobiDB-lite"/>
    </source>
</evidence>
<gene>
    <name evidence="3" type="ORF">QUG92_02150</name>
</gene>
<dbReference type="Pfam" id="PF13524">
    <property type="entry name" value="Glyco_trans_1_2"/>
    <property type="match status" value="1"/>
</dbReference>
<dbReference type="RefSeq" id="WP_289457507.1">
    <property type="nucleotide sequence ID" value="NZ_JAUCML010000001.1"/>
</dbReference>
<accession>A0ABT7T2U2</accession>
<feature type="domain" description="Spore protein YkvP/CgeB glycosyl transferase-like" evidence="2">
    <location>
        <begin position="521"/>
        <end position="659"/>
    </location>
</feature>
<dbReference type="GO" id="GO:0016757">
    <property type="term" value="F:glycosyltransferase activity"/>
    <property type="evidence" value="ECO:0007669"/>
    <property type="project" value="UniProtKB-KW"/>
</dbReference>